<dbReference type="EMBL" id="PQFF01000070">
    <property type="protein sequence ID" value="RHZ85002.1"/>
    <property type="molecule type" value="Genomic_DNA"/>
</dbReference>
<reference evidence="1 2" key="1">
    <citation type="submission" date="2018-08" db="EMBL/GenBank/DDBJ databases">
        <title>Genome and evolution of the arbuscular mycorrhizal fungus Diversispora epigaea (formerly Glomus versiforme) and its bacterial endosymbionts.</title>
        <authorList>
            <person name="Sun X."/>
            <person name="Fei Z."/>
            <person name="Harrison M."/>
        </authorList>
    </citation>
    <scope>NUCLEOTIDE SEQUENCE [LARGE SCALE GENOMIC DNA]</scope>
    <source>
        <strain evidence="1 2">IT104</strain>
    </source>
</reference>
<comment type="caution">
    <text evidence="1">The sequence shown here is derived from an EMBL/GenBank/DDBJ whole genome shotgun (WGS) entry which is preliminary data.</text>
</comment>
<name>A0A397JCZ2_9GLOM</name>
<dbReference type="OrthoDB" id="2317848at2759"/>
<organism evidence="1 2">
    <name type="scientific">Diversispora epigaea</name>
    <dbReference type="NCBI Taxonomy" id="1348612"/>
    <lineage>
        <taxon>Eukaryota</taxon>
        <taxon>Fungi</taxon>
        <taxon>Fungi incertae sedis</taxon>
        <taxon>Mucoromycota</taxon>
        <taxon>Glomeromycotina</taxon>
        <taxon>Glomeromycetes</taxon>
        <taxon>Diversisporales</taxon>
        <taxon>Diversisporaceae</taxon>
        <taxon>Diversispora</taxon>
    </lineage>
</organism>
<protein>
    <submittedName>
        <fullName evidence="1">Uncharacterized protein</fullName>
    </submittedName>
</protein>
<evidence type="ECO:0000313" key="2">
    <source>
        <dbReference type="Proteomes" id="UP000266861"/>
    </source>
</evidence>
<evidence type="ECO:0000313" key="1">
    <source>
        <dbReference type="EMBL" id="RHZ85002.1"/>
    </source>
</evidence>
<keyword evidence="2" id="KW-1185">Reference proteome</keyword>
<proteinExistence type="predicted"/>
<gene>
    <name evidence="1" type="ORF">Glove_74g225</name>
</gene>
<dbReference type="AlphaFoldDB" id="A0A397JCZ2"/>
<dbReference type="Proteomes" id="UP000266861">
    <property type="component" value="Unassembled WGS sequence"/>
</dbReference>
<sequence length="73" mass="8630">MPTDFFHDANLSECAYRDRIINKLWEDVFLDVSPAIYVETGEIENFDRKNQKDCSRPLGRQRAIGWSMMQSSW</sequence>
<accession>A0A397JCZ2</accession>